<dbReference type="RefSeq" id="XP_065329789.1">
    <property type="nucleotide sequence ID" value="XM_065473717.1"/>
</dbReference>
<evidence type="ECO:0000313" key="3">
    <source>
        <dbReference type="EMBL" id="WUR03644.1"/>
    </source>
</evidence>
<dbReference type="CDD" id="cd00157">
    <property type="entry name" value="Rho"/>
    <property type="match status" value="1"/>
</dbReference>
<accession>A0AAX4JCI5</accession>
<dbReference type="GO" id="GO:0003924">
    <property type="term" value="F:GTPase activity"/>
    <property type="evidence" value="ECO:0007669"/>
    <property type="project" value="InterPro"/>
</dbReference>
<dbReference type="EMBL" id="CP142730">
    <property type="protein sequence ID" value="WUR03644.1"/>
    <property type="molecule type" value="Genomic_DNA"/>
</dbReference>
<dbReference type="InterPro" id="IPR001806">
    <property type="entry name" value="Small_GTPase"/>
</dbReference>
<evidence type="ECO:0000256" key="1">
    <source>
        <dbReference type="ARBA" id="ARBA00022741"/>
    </source>
</evidence>
<dbReference type="GeneID" id="90541457"/>
<dbReference type="AlphaFoldDB" id="A0AAX4JCI5"/>
<dbReference type="InterPro" id="IPR003578">
    <property type="entry name" value="Small_GTPase_Rho"/>
</dbReference>
<keyword evidence="1" id="KW-0547">Nucleotide-binding</keyword>
<dbReference type="PRINTS" id="PR00449">
    <property type="entry name" value="RASTRNSFRMNG"/>
</dbReference>
<dbReference type="GO" id="GO:0007264">
    <property type="term" value="P:small GTPase-mediated signal transduction"/>
    <property type="evidence" value="ECO:0007669"/>
    <property type="project" value="InterPro"/>
</dbReference>
<dbReference type="PANTHER" id="PTHR24072">
    <property type="entry name" value="RHO FAMILY GTPASE"/>
    <property type="match status" value="1"/>
</dbReference>
<dbReference type="SMART" id="SM00175">
    <property type="entry name" value="RAB"/>
    <property type="match status" value="1"/>
</dbReference>
<keyword evidence="2" id="KW-0342">GTP-binding</keyword>
<dbReference type="NCBIfam" id="TIGR00231">
    <property type="entry name" value="small_GTP"/>
    <property type="match status" value="1"/>
</dbReference>
<sequence>MRTIKLVFVGDNSVGKTWLIRTYLSNETPSGYVSTIFDNFGTRIQYKEEYYMLSIHDTAGVSEWSKTNTLSHQQTDVFIVCFSVDDTDTFNNAVKFVDKLRRYDVPIILCATKADLRDSRVVDASVSNHSAARLGCYDYIETSSVDFKNVRRVFDTACEAAIEPKDYGTSKCCGIFYCC</sequence>
<keyword evidence="4" id="KW-1185">Reference proteome</keyword>
<dbReference type="InterPro" id="IPR005225">
    <property type="entry name" value="Small_GTP-bd"/>
</dbReference>
<evidence type="ECO:0000256" key="2">
    <source>
        <dbReference type="ARBA" id="ARBA00023134"/>
    </source>
</evidence>
<dbReference type="Proteomes" id="UP001334084">
    <property type="component" value="Chromosome 5"/>
</dbReference>
<dbReference type="GO" id="GO:0005525">
    <property type="term" value="F:GTP binding"/>
    <property type="evidence" value="ECO:0007669"/>
    <property type="project" value="UniProtKB-KW"/>
</dbReference>
<reference evidence="3" key="1">
    <citation type="journal article" date="2024" name="BMC Genomics">
        <title>Functional annotation of a divergent genome using sequence and structure-based similarity.</title>
        <authorList>
            <person name="Svedberg D."/>
            <person name="Winiger R.R."/>
            <person name="Berg A."/>
            <person name="Sharma H."/>
            <person name="Tellgren-Roth C."/>
            <person name="Debrunner-Vossbrinck B.A."/>
            <person name="Vossbrinck C.R."/>
            <person name="Barandun J."/>
        </authorList>
    </citation>
    <scope>NUCLEOTIDE SEQUENCE</scope>
    <source>
        <strain evidence="3">Illinois isolate</strain>
    </source>
</reference>
<protein>
    <submittedName>
        <fullName evidence="3">Rho-related GTP-binding protein</fullName>
    </submittedName>
</protein>
<organism evidence="3 4">
    <name type="scientific">Vairimorpha necatrix</name>
    <dbReference type="NCBI Taxonomy" id="6039"/>
    <lineage>
        <taxon>Eukaryota</taxon>
        <taxon>Fungi</taxon>
        <taxon>Fungi incertae sedis</taxon>
        <taxon>Microsporidia</taxon>
        <taxon>Nosematidae</taxon>
        <taxon>Vairimorpha</taxon>
    </lineage>
</organism>
<dbReference type="SMART" id="SM00173">
    <property type="entry name" value="RAS"/>
    <property type="match status" value="1"/>
</dbReference>
<dbReference type="PROSITE" id="PS51420">
    <property type="entry name" value="RHO"/>
    <property type="match status" value="1"/>
</dbReference>
<evidence type="ECO:0000313" key="4">
    <source>
        <dbReference type="Proteomes" id="UP001334084"/>
    </source>
</evidence>
<dbReference type="Pfam" id="PF00071">
    <property type="entry name" value="Ras"/>
    <property type="match status" value="1"/>
</dbReference>
<proteinExistence type="predicted"/>
<dbReference type="PROSITE" id="PS51419">
    <property type="entry name" value="RAB"/>
    <property type="match status" value="1"/>
</dbReference>
<dbReference type="KEGG" id="vnx:VNE69_05233"/>
<name>A0AAX4JCI5_9MICR</name>
<dbReference type="SUPFAM" id="SSF52540">
    <property type="entry name" value="P-loop containing nucleoside triphosphate hydrolases"/>
    <property type="match status" value="1"/>
</dbReference>
<dbReference type="InterPro" id="IPR027417">
    <property type="entry name" value="P-loop_NTPase"/>
</dbReference>
<dbReference type="PROSITE" id="PS51421">
    <property type="entry name" value="RAS"/>
    <property type="match status" value="1"/>
</dbReference>
<gene>
    <name evidence="3" type="ORF">VNE69_05233</name>
</gene>
<dbReference type="Gene3D" id="3.40.50.300">
    <property type="entry name" value="P-loop containing nucleotide triphosphate hydrolases"/>
    <property type="match status" value="1"/>
</dbReference>
<dbReference type="SMART" id="SM00174">
    <property type="entry name" value="RHO"/>
    <property type="match status" value="1"/>
</dbReference>